<proteinExistence type="predicted"/>
<name>A0A9Q1HIL7_HOLLE</name>
<organism evidence="2 3">
    <name type="scientific">Holothuria leucospilota</name>
    <name type="common">Black long sea cucumber</name>
    <name type="synonym">Mertensiothuria leucospilota</name>
    <dbReference type="NCBI Taxonomy" id="206669"/>
    <lineage>
        <taxon>Eukaryota</taxon>
        <taxon>Metazoa</taxon>
        <taxon>Echinodermata</taxon>
        <taxon>Eleutherozoa</taxon>
        <taxon>Echinozoa</taxon>
        <taxon>Holothuroidea</taxon>
        <taxon>Aspidochirotacea</taxon>
        <taxon>Aspidochirotida</taxon>
        <taxon>Holothuriidae</taxon>
        <taxon>Holothuria</taxon>
    </lineage>
</organism>
<feature type="compositionally biased region" description="Low complexity" evidence="1">
    <location>
        <begin position="29"/>
        <end position="40"/>
    </location>
</feature>
<sequence>MKHPISEELEDLSPEQEGSTLERNLDRPSTSGTNISGSITAHEEALETHPLLDGSTRRSKSDGKPLREKLTIEEKPAKRRSLSLLVHTGSVHTLKVSPKKRRTPQGNFSMAGIPPPVPTVSTLQKFTCRLPVKNVMAQWFRQTFFYLPHFQQGLLNIAFTCPSIYAY</sequence>
<dbReference type="EMBL" id="JAIZAY010000002">
    <property type="protein sequence ID" value="KAJ8047085.1"/>
    <property type="molecule type" value="Genomic_DNA"/>
</dbReference>
<feature type="region of interest" description="Disordered" evidence="1">
    <location>
        <begin position="1"/>
        <end position="73"/>
    </location>
</feature>
<feature type="compositionally biased region" description="Basic and acidic residues" evidence="1">
    <location>
        <begin position="55"/>
        <end position="73"/>
    </location>
</feature>
<evidence type="ECO:0000313" key="3">
    <source>
        <dbReference type="Proteomes" id="UP001152320"/>
    </source>
</evidence>
<reference evidence="2" key="1">
    <citation type="submission" date="2021-10" db="EMBL/GenBank/DDBJ databases">
        <title>Tropical sea cucumber genome reveals ecological adaptation and Cuvierian tubules defense mechanism.</title>
        <authorList>
            <person name="Chen T."/>
        </authorList>
    </citation>
    <scope>NUCLEOTIDE SEQUENCE</scope>
    <source>
        <strain evidence="2">Nanhai2018</strain>
        <tissue evidence="2">Muscle</tissue>
    </source>
</reference>
<comment type="caution">
    <text evidence="2">The sequence shown here is derived from an EMBL/GenBank/DDBJ whole genome shotgun (WGS) entry which is preliminary data.</text>
</comment>
<dbReference type="AlphaFoldDB" id="A0A9Q1HIL7"/>
<dbReference type="Proteomes" id="UP001152320">
    <property type="component" value="Chromosome 2"/>
</dbReference>
<keyword evidence="3" id="KW-1185">Reference proteome</keyword>
<feature type="region of interest" description="Disordered" evidence="1">
    <location>
        <begin position="93"/>
        <end position="113"/>
    </location>
</feature>
<protein>
    <submittedName>
        <fullName evidence="2">Uncharacterized protein</fullName>
    </submittedName>
</protein>
<gene>
    <name evidence="2" type="ORF">HOLleu_05983</name>
</gene>
<evidence type="ECO:0000313" key="2">
    <source>
        <dbReference type="EMBL" id="KAJ8047085.1"/>
    </source>
</evidence>
<accession>A0A9Q1HIL7</accession>
<evidence type="ECO:0000256" key="1">
    <source>
        <dbReference type="SAM" id="MobiDB-lite"/>
    </source>
</evidence>